<feature type="transmembrane region" description="Helical" evidence="2">
    <location>
        <begin position="6"/>
        <end position="24"/>
    </location>
</feature>
<reference evidence="3 4" key="1">
    <citation type="submission" date="2019-03" db="EMBL/GenBank/DDBJ databases">
        <title>Genomic Encyclopedia of Type Strains, Phase III (KMG-III): the genomes of soil and plant-associated and newly described type strains.</title>
        <authorList>
            <person name="Whitman W."/>
        </authorList>
    </citation>
    <scope>NUCLEOTIDE SEQUENCE [LARGE SCALE GENOMIC DNA]</scope>
    <source>
        <strain evidence="3 4">CGMCC 1.12801</strain>
    </source>
</reference>
<feature type="region of interest" description="Disordered" evidence="1">
    <location>
        <begin position="145"/>
        <end position="166"/>
    </location>
</feature>
<accession>A0A4V6PZY4</accession>
<dbReference type="AlphaFoldDB" id="A0A4V6PZY4"/>
<evidence type="ECO:0000256" key="2">
    <source>
        <dbReference type="SAM" id="Phobius"/>
    </source>
</evidence>
<organism evidence="3 4">
    <name type="scientific">Sphingobacterium paludis</name>
    <dbReference type="NCBI Taxonomy" id="1476465"/>
    <lineage>
        <taxon>Bacteria</taxon>
        <taxon>Pseudomonadati</taxon>
        <taxon>Bacteroidota</taxon>
        <taxon>Sphingobacteriia</taxon>
        <taxon>Sphingobacteriales</taxon>
        <taxon>Sphingobacteriaceae</taxon>
        <taxon>Sphingobacterium</taxon>
    </lineage>
</organism>
<evidence type="ECO:0000313" key="4">
    <source>
        <dbReference type="Proteomes" id="UP000294752"/>
    </source>
</evidence>
<proteinExistence type="predicted"/>
<evidence type="ECO:0000313" key="3">
    <source>
        <dbReference type="EMBL" id="TDS13138.1"/>
    </source>
</evidence>
<name>A0A4V6PZY4_9SPHI</name>
<keyword evidence="2" id="KW-0472">Membrane</keyword>
<keyword evidence="2" id="KW-1133">Transmembrane helix</keyword>
<dbReference type="Proteomes" id="UP000294752">
    <property type="component" value="Unassembled WGS sequence"/>
</dbReference>
<keyword evidence="2" id="KW-0812">Transmembrane</keyword>
<keyword evidence="4" id="KW-1185">Reference proteome</keyword>
<gene>
    <name evidence="3" type="ORF">B0I21_105272</name>
</gene>
<sequence length="166" mass="17314">MKISTNIVAGAAGALLLNIVHELARKNIKNAPRVNEVGEEGVTKISKAIGVEPPTGNKLYASTLAYDFVGNAFYYSAVGKGKSKNIWLRGIGLGLTAGIGAIALPKKMGLNDEPVNRSVLTKVLTVAWYTLGGLAAAAAAELLQDSASEEDSETIPSSKDGDSKQE</sequence>
<protein>
    <submittedName>
        <fullName evidence="3">Uncharacterized protein</fullName>
    </submittedName>
</protein>
<feature type="transmembrane region" description="Helical" evidence="2">
    <location>
        <begin position="86"/>
        <end position="104"/>
    </location>
</feature>
<feature type="transmembrane region" description="Helical" evidence="2">
    <location>
        <begin position="124"/>
        <end position="143"/>
    </location>
</feature>
<evidence type="ECO:0000256" key="1">
    <source>
        <dbReference type="SAM" id="MobiDB-lite"/>
    </source>
</evidence>
<dbReference type="RefSeq" id="WP_208292325.1">
    <property type="nucleotide sequence ID" value="NZ_SNZV01000005.1"/>
</dbReference>
<comment type="caution">
    <text evidence="3">The sequence shown here is derived from an EMBL/GenBank/DDBJ whole genome shotgun (WGS) entry which is preliminary data.</text>
</comment>
<dbReference type="EMBL" id="SNZV01000005">
    <property type="protein sequence ID" value="TDS13138.1"/>
    <property type="molecule type" value="Genomic_DNA"/>
</dbReference>